<reference evidence="1" key="1">
    <citation type="journal article" date="2015" name="Proc. Natl. Acad. Sci. U.S.A.">
        <title>Networks of energetic and metabolic interactions define dynamics in microbial communities.</title>
        <authorList>
            <person name="Embree M."/>
            <person name="Liu J.K."/>
            <person name="Al-Bassam M.M."/>
            <person name="Zengler K."/>
        </authorList>
    </citation>
    <scope>NUCLEOTIDE SEQUENCE</scope>
</reference>
<gene>
    <name evidence="1" type="ORF">ASZ90_004811</name>
</gene>
<name>A0A0W8FWW2_9ZZZZ</name>
<organism evidence="1">
    <name type="scientific">hydrocarbon metagenome</name>
    <dbReference type="NCBI Taxonomy" id="938273"/>
    <lineage>
        <taxon>unclassified sequences</taxon>
        <taxon>metagenomes</taxon>
        <taxon>ecological metagenomes</taxon>
    </lineage>
</organism>
<dbReference type="AlphaFoldDB" id="A0A0W8FWW2"/>
<comment type="caution">
    <text evidence="1">The sequence shown here is derived from an EMBL/GenBank/DDBJ whole genome shotgun (WGS) entry which is preliminary data.</text>
</comment>
<protein>
    <submittedName>
        <fullName evidence="1">Uncharacterized protein</fullName>
    </submittedName>
</protein>
<dbReference type="EMBL" id="LNQE01000702">
    <property type="protein sequence ID" value="KUG25373.1"/>
    <property type="molecule type" value="Genomic_DNA"/>
</dbReference>
<sequence length="43" mass="5159">MKISRYIIQLWSKYEKTIFICIYLSPLFNSIILAKIRSKLYCG</sequence>
<proteinExistence type="predicted"/>
<accession>A0A0W8FWW2</accession>
<evidence type="ECO:0000313" key="1">
    <source>
        <dbReference type="EMBL" id="KUG25373.1"/>
    </source>
</evidence>